<evidence type="ECO:0000313" key="2">
    <source>
        <dbReference type="EMBL" id="ETR68925.1"/>
    </source>
</evidence>
<organism evidence="2 3">
    <name type="scientific">Candidatus Magnetoglobus multicellularis str. Araruama</name>
    <dbReference type="NCBI Taxonomy" id="890399"/>
    <lineage>
        <taxon>Bacteria</taxon>
        <taxon>Pseudomonadati</taxon>
        <taxon>Thermodesulfobacteriota</taxon>
        <taxon>Desulfobacteria</taxon>
        <taxon>Desulfobacterales</taxon>
        <taxon>Desulfobacteraceae</taxon>
        <taxon>Candidatus Magnetoglobus</taxon>
    </lineage>
</organism>
<dbReference type="SUPFAM" id="SSF49464">
    <property type="entry name" value="Carboxypeptidase regulatory domain-like"/>
    <property type="match status" value="1"/>
</dbReference>
<dbReference type="AlphaFoldDB" id="A0A1V1P2G3"/>
<dbReference type="InterPro" id="IPR008969">
    <property type="entry name" value="CarboxyPept-like_regulatory"/>
</dbReference>
<dbReference type="Gene3D" id="2.60.40.1120">
    <property type="entry name" value="Carboxypeptidase-like, regulatory domain"/>
    <property type="match status" value="1"/>
</dbReference>
<protein>
    <recommendedName>
        <fullName evidence="1">EF-hand domain-containing protein</fullName>
    </recommendedName>
</protein>
<gene>
    <name evidence="2" type="ORF">OMM_04270</name>
</gene>
<reference evidence="3" key="1">
    <citation type="submission" date="2012-11" db="EMBL/GenBank/DDBJ databases">
        <authorList>
            <person name="Lucero-Rivera Y.E."/>
            <person name="Tovar-Ramirez D."/>
        </authorList>
    </citation>
    <scope>NUCLEOTIDE SEQUENCE [LARGE SCALE GENOMIC DNA]</scope>
    <source>
        <strain evidence="3">Araruama</strain>
    </source>
</reference>
<dbReference type="GO" id="GO:0005509">
    <property type="term" value="F:calcium ion binding"/>
    <property type="evidence" value="ECO:0007669"/>
    <property type="project" value="InterPro"/>
</dbReference>
<name>A0A1V1P2G3_9BACT</name>
<comment type="caution">
    <text evidence="2">The sequence shown here is derived from an EMBL/GenBank/DDBJ whole genome shotgun (WGS) entry which is preliminary data.</text>
</comment>
<dbReference type="Proteomes" id="UP000189670">
    <property type="component" value="Unassembled WGS sequence"/>
</dbReference>
<dbReference type="InterPro" id="IPR002048">
    <property type="entry name" value="EF_hand_dom"/>
</dbReference>
<sequence>MGEDPGEGQGIPLVVNNGNVDMSDIDTSNFNIGINRIFVRMQNSENKWGLARQFDIEILDKATMFAAEYYIDQMPESEEGIPLDAYDGTFDGDSEQFKGIINTANLDIGSYTLFVRAQDSYQRWSKPEMKHFEVALPPHISGRIFTSIAGWNNLSISNAHVALEGTNYSTTTDENGCFVLMDMAPGDYTLTVTTPDFNTITQRINWTGNKPISLNIPPVERGIYSQSDIEKIIRKYDPSMDNKVSLEEAIHALKTVSDMHSEY</sequence>
<evidence type="ECO:0000259" key="1">
    <source>
        <dbReference type="PROSITE" id="PS50222"/>
    </source>
</evidence>
<accession>A0A1V1P2G3</accession>
<proteinExistence type="predicted"/>
<dbReference type="Pfam" id="PF13620">
    <property type="entry name" value="CarboxypepD_reg"/>
    <property type="match status" value="1"/>
</dbReference>
<evidence type="ECO:0000313" key="3">
    <source>
        <dbReference type="Proteomes" id="UP000189670"/>
    </source>
</evidence>
<dbReference type="EMBL" id="ATBP01000794">
    <property type="protein sequence ID" value="ETR68925.1"/>
    <property type="molecule type" value="Genomic_DNA"/>
</dbReference>
<dbReference type="PROSITE" id="PS50222">
    <property type="entry name" value="EF_HAND_2"/>
    <property type="match status" value="1"/>
</dbReference>
<feature type="domain" description="EF-hand" evidence="1">
    <location>
        <begin position="224"/>
        <end position="259"/>
    </location>
</feature>